<evidence type="ECO:0000256" key="1">
    <source>
        <dbReference type="SAM" id="MobiDB-lite"/>
    </source>
</evidence>
<evidence type="ECO:0000313" key="2">
    <source>
        <dbReference type="EMBL" id="AGK60419.1"/>
    </source>
</evidence>
<dbReference type="KEGG" id="ast:Asulf_00392"/>
<reference evidence="2 3" key="1">
    <citation type="journal article" date="2013" name="Genome Announc.">
        <title>Complete Genome Sequence of the Thermophilic and Facultatively Chemolithoautotrophic Sulfate Reducer Archaeoglobus sulfaticallidus Strain PM70-1T.</title>
        <authorList>
            <person name="Stokke R."/>
            <person name="Hocking W.P."/>
            <person name="Steinsbu B.O."/>
            <person name="Steen I.H."/>
        </authorList>
    </citation>
    <scope>NUCLEOTIDE SEQUENCE [LARGE SCALE GENOMIC DNA]</scope>
    <source>
        <strain evidence="2">PM70-1</strain>
    </source>
</reference>
<evidence type="ECO:0000313" key="3">
    <source>
        <dbReference type="Proteomes" id="UP000013307"/>
    </source>
</evidence>
<feature type="region of interest" description="Disordered" evidence="1">
    <location>
        <begin position="1"/>
        <end position="40"/>
    </location>
</feature>
<dbReference type="HOGENOM" id="CLU_3282655_0_0_2"/>
<protein>
    <submittedName>
        <fullName evidence="2">Uncharacterized protein</fullName>
    </submittedName>
</protein>
<keyword evidence="3" id="KW-1185">Reference proteome</keyword>
<sequence length="40" mass="4497">MPGYHTGRLSDWAEAQPSRGAGFSMDQKVRDYTPQEVVDI</sequence>
<name>N0BA03_9EURY</name>
<dbReference type="STRING" id="387631.Asulf_00392"/>
<accession>N0BA03</accession>
<gene>
    <name evidence="2" type="ORF">Asulf_00392</name>
</gene>
<dbReference type="EMBL" id="CP005290">
    <property type="protein sequence ID" value="AGK60419.1"/>
    <property type="molecule type" value="Genomic_DNA"/>
</dbReference>
<dbReference type="Proteomes" id="UP000013307">
    <property type="component" value="Chromosome"/>
</dbReference>
<dbReference type="AlphaFoldDB" id="N0BA03"/>
<organism evidence="2 3">
    <name type="scientific">Archaeoglobus sulfaticallidus PM70-1</name>
    <dbReference type="NCBI Taxonomy" id="387631"/>
    <lineage>
        <taxon>Archaea</taxon>
        <taxon>Methanobacteriati</taxon>
        <taxon>Methanobacteriota</taxon>
        <taxon>Archaeoglobi</taxon>
        <taxon>Archaeoglobales</taxon>
        <taxon>Archaeoglobaceae</taxon>
        <taxon>Archaeoglobus</taxon>
    </lineage>
</organism>
<proteinExistence type="predicted"/>